<evidence type="ECO:0000256" key="1">
    <source>
        <dbReference type="RuleBase" id="RU000716"/>
    </source>
</evidence>
<dbReference type="Gene3D" id="3.40.33.10">
    <property type="entry name" value="CAP"/>
    <property type="match status" value="1"/>
</dbReference>
<feature type="region of interest" description="Disordered" evidence="2">
    <location>
        <begin position="385"/>
        <end position="449"/>
    </location>
</feature>
<evidence type="ECO:0000313" key="6">
    <source>
        <dbReference type="Proteomes" id="UP000632849"/>
    </source>
</evidence>
<dbReference type="GO" id="GO:0016987">
    <property type="term" value="F:sigma factor activity"/>
    <property type="evidence" value="ECO:0007669"/>
    <property type="project" value="UniProtKB-KW"/>
</dbReference>
<evidence type="ECO:0000313" key="5">
    <source>
        <dbReference type="EMBL" id="GHG09951.1"/>
    </source>
</evidence>
<dbReference type="SUPFAM" id="SSF55797">
    <property type="entry name" value="PR-1-like"/>
    <property type="match status" value="1"/>
</dbReference>
<evidence type="ECO:0000259" key="3">
    <source>
        <dbReference type="Pfam" id="PF00188"/>
    </source>
</evidence>
<gene>
    <name evidence="5" type="ORF">GCM10017667_48070</name>
</gene>
<keyword evidence="6" id="KW-1185">Reference proteome</keyword>
<dbReference type="EMBL" id="BNBE01000002">
    <property type="protein sequence ID" value="GHG09951.1"/>
    <property type="molecule type" value="Genomic_DNA"/>
</dbReference>
<dbReference type="InterPro" id="IPR000838">
    <property type="entry name" value="RNA_pol_sigma70_ECF_CS"/>
</dbReference>
<reference evidence="5" key="1">
    <citation type="journal article" date="2014" name="Int. J. Syst. Evol. Microbiol.">
        <title>Complete genome sequence of Corynebacterium casei LMG S-19264T (=DSM 44701T), isolated from a smear-ripened cheese.</title>
        <authorList>
            <consortium name="US DOE Joint Genome Institute (JGI-PGF)"/>
            <person name="Walter F."/>
            <person name="Albersmeier A."/>
            <person name="Kalinowski J."/>
            <person name="Ruckert C."/>
        </authorList>
    </citation>
    <scope>NUCLEOTIDE SEQUENCE</scope>
    <source>
        <strain evidence="5">JCM 4122</strain>
    </source>
</reference>
<dbReference type="PANTHER" id="PTHR31157:SF1">
    <property type="entry name" value="SCP DOMAIN-CONTAINING PROTEIN"/>
    <property type="match status" value="1"/>
</dbReference>
<dbReference type="Pfam" id="PF00188">
    <property type="entry name" value="CAP"/>
    <property type="match status" value="1"/>
</dbReference>
<sequence>MHSDEQRTTALVEAARAGDPHARDELVRACLPLVHNVVGRALDGHADTDDVVQETLVRALDGLPGLRDPARFRSWLVAIAMNGVRRRWRERRQAPVPGLDRAAELADPAGDFTDLTILRLGLTGQRRDVARATRWLDEDDHELLSLWWLEAAGELTRAELAEALGLAPAHAAVRVQRMRERLETGRAVVGALDTDPRCPGLAGVLASWDGRPSPLWRKRIARHLRDCRTCAAGRARRGGLAPVEGLLVGLGLVPPAAGLLSTGPDPLAADPVGWTQQTAAPSQHGGAAPDPGPVPGSGADQGPVSGTDQGSVSGADLGFAGAGGADPGLTTVPVPLPGTGTGTVAAAGARGHAAPFWSPARRAGAAGVAAVAVLGALVLTLPERPEPRRPAAAPPVTTPAPAPTPTPTPTPAPSTAAPAATRPPARPAPTTPAPPPTPARTVTPPDPGERVTELVNRERARAGCAPLRTDPRLVAAARAYARDMTTRGYYGHASPEGEYADARITAAGYDWSAWAENLAQGQTGPAAVVDGWMGDAGHRRNLLDCSYRDTGVAAVPGPRGTVWVEKLAAPAG</sequence>
<feature type="compositionally biased region" description="Pro residues" evidence="2">
    <location>
        <begin position="392"/>
        <end position="412"/>
    </location>
</feature>
<dbReference type="Gene3D" id="1.10.1740.10">
    <property type="match status" value="1"/>
</dbReference>
<dbReference type="Pfam" id="PF04542">
    <property type="entry name" value="Sigma70_r2"/>
    <property type="match status" value="1"/>
</dbReference>
<feature type="region of interest" description="Disordered" evidence="2">
    <location>
        <begin position="277"/>
        <end position="319"/>
    </location>
</feature>
<keyword evidence="1" id="KW-0731">Sigma factor</keyword>
<dbReference type="PANTHER" id="PTHR31157">
    <property type="entry name" value="SCP DOMAIN-CONTAINING PROTEIN"/>
    <property type="match status" value="1"/>
</dbReference>
<dbReference type="PRINTS" id="PR01217">
    <property type="entry name" value="PRICHEXTENSN"/>
</dbReference>
<dbReference type="InterPro" id="IPR035940">
    <property type="entry name" value="CAP_sf"/>
</dbReference>
<dbReference type="CDD" id="cd05379">
    <property type="entry name" value="CAP_bacterial"/>
    <property type="match status" value="1"/>
</dbReference>
<dbReference type="InterPro" id="IPR013325">
    <property type="entry name" value="RNA_pol_sigma_r2"/>
</dbReference>
<dbReference type="PROSITE" id="PS01063">
    <property type="entry name" value="SIGMA70_ECF"/>
    <property type="match status" value="1"/>
</dbReference>
<feature type="domain" description="RNA polymerase sigma-70 region 2" evidence="4">
    <location>
        <begin position="26"/>
        <end position="92"/>
    </location>
</feature>
<feature type="compositionally biased region" description="Low complexity" evidence="2">
    <location>
        <begin position="413"/>
        <end position="423"/>
    </location>
</feature>
<feature type="domain" description="SCP" evidence="3">
    <location>
        <begin position="453"/>
        <end position="564"/>
    </location>
</feature>
<dbReference type="Proteomes" id="UP000632849">
    <property type="component" value="Unassembled WGS sequence"/>
</dbReference>
<dbReference type="InterPro" id="IPR007627">
    <property type="entry name" value="RNA_pol_sigma70_r2"/>
</dbReference>
<dbReference type="GO" id="GO:0006352">
    <property type="term" value="P:DNA-templated transcription initiation"/>
    <property type="evidence" value="ECO:0007669"/>
    <property type="project" value="InterPro"/>
</dbReference>
<dbReference type="InterPro" id="IPR014284">
    <property type="entry name" value="RNA_pol_sigma-70_dom"/>
</dbReference>
<dbReference type="NCBIfam" id="TIGR02937">
    <property type="entry name" value="sigma70-ECF"/>
    <property type="match status" value="1"/>
</dbReference>
<keyword evidence="1" id="KW-0804">Transcription</keyword>
<evidence type="ECO:0000259" key="4">
    <source>
        <dbReference type="Pfam" id="PF04542"/>
    </source>
</evidence>
<reference evidence="5" key="2">
    <citation type="submission" date="2020-09" db="EMBL/GenBank/DDBJ databases">
        <authorList>
            <person name="Sun Q."/>
            <person name="Ohkuma M."/>
        </authorList>
    </citation>
    <scope>NUCLEOTIDE SEQUENCE</scope>
    <source>
        <strain evidence="5">JCM 4122</strain>
    </source>
</reference>
<name>A0A919BSC9_STRFL</name>
<evidence type="ECO:0000256" key="2">
    <source>
        <dbReference type="SAM" id="MobiDB-lite"/>
    </source>
</evidence>
<accession>A0A919BSC9</accession>
<comment type="similarity">
    <text evidence="1">Belongs to the sigma-70 factor family. ECF subfamily.</text>
</comment>
<feature type="compositionally biased region" description="Pro residues" evidence="2">
    <location>
        <begin position="424"/>
        <end position="438"/>
    </location>
</feature>
<dbReference type="RefSeq" id="WP_190042925.1">
    <property type="nucleotide sequence ID" value="NZ_BNBE01000002.1"/>
</dbReference>
<keyword evidence="1" id="KW-0238">DNA-binding</keyword>
<dbReference type="InterPro" id="IPR014044">
    <property type="entry name" value="CAP_dom"/>
</dbReference>
<proteinExistence type="inferred from homology"/>
<protein>
    <recommendedName>
        <fullName evidence="1">RNA polymerase sigma factor</fullName>
    </recommendedName>
</protein>
<keyword evidence="1" id="KW-0805">Transcription regulation</keyword>
<dbReference type="AlphaFoldDB" id="A0A919BSC9"/>
<dbReference type="GO" id="GO:0003677">
    <property type="term" value="F:DNA binding"/>
    <property type="evidence" value="ECO:0007669"/>
    <property type="project" value="UniProtKB-KW"/>
</dbReference>
<comment type="caution">
    <text evidence="5">The sequence shown here is derived from an EMBL/GenBank/DDBJ whole genome shotgun (WGS) entry which is preliminary data.</text>
</comment>
<dbReference type="SUPFAM" id="SSF88946">
    <property type="entry name" value="Sigma2 domain of RNA polymerase sigma factors"/>
    <property type="match status" value="1"/>
</dbReference>
<organism evidence="5 6">
    <name type="scientific">Streptomyces filamentosus</name>
    <name type="common">Streptomyces roseosporus</name>
    <dbReference type="NCBI Taxonomy" id="67294"/>
    <lineage>
        <taxon>Bacteria</taxon>
        <taxon>Bacillati</taxon>
        <taxon>Actinomycetota</taxon>
        <taxon>Actinomycetes</taxon>
        <taxon>Kitasatosporales</taxon>
        <taxon>Streptomycetaceae</taxon>
        <taxon>Streptomyces</taxon>
    </lineage>
</organism>